<keyword evidence="1" id="KW-0962">Peroxisome biogenesis</keyword>
<evidence type="ECO:0000313" key="7">
    <source>
        <dbReference type="Proteomes" id="UP000807306"/>
    </source>
</evidence>
<keyword evidence="2" id="KW-0472">Membrane</keyword>
<evidence type="ECO:0000256" key="3">
    <source>
        <dbReference type="ARBA" id="ARBA00023140"/>
    </source>
</evidence>
<accession>A0A9P6EQ07</accession>
<dbReference type="InterPro" id="IPR008733">
    <property type="entry name" value="PEX11"/>
</dbReference>
<evidence type="ECO:0000313" key="6">
    <source>
        <dbReference type="EMBL" id="KAF9533903.1"/>
    </source>
</evidence>
<dbReference type="PANTHER" id="PTHR12652">
    <property type="entry name" value="PEROXISOMAL BIOGENESIS FACTOR 11"/>
    <property type="match status" value="1"/>
</dbReference>
<evidence type="ECO:0000256" key="1">
    <source>
        <dbReference type="ARBA" id="ARBA00022593"/>
    </source>
</evidence>
<evidence type="ECO:0000256" key="4">
    <source>
        <dbReference type="ARBA" id="ARBA00046271"/>
    </source>
</evidence>
<gene>
    <name evidence="6" type="ORF">CPB83DRAFT_757093</name>
</gene>
<sequence>MSRSSKGLSAARLNDSILGCFSHVQPSETLDHLVRYLGTWSGSDKLFMVIQYALKLIVPFLHLRARLQHRAGLRKTPTSNLAVNYGQLASTLGEARRLWGIWGILPIYQWLISLERRPSESRKILTIERLQGWAMILFFPLEHLSYLASHNILPAGITSPLSLFSSKKRKINLNPGTLSMWSCRLWGAYVLLHFAHLFEDRKLILQRYASMRRANGGTGLSDDNKAEMKQRWDAYWSEVVINLGYLPLTVHWSLEKGLFTNEVWVGVFGLIAAVASFRSGWKATAISPAPSSPPVEQTKENAIVSSPNSPYGYEIGQQSN</sequence>
<dbReference type="EMBL" id="MU157827">
    <property type="protein sequence ID" value="KAF9533903.1"/>
    <property type="molecule type" value="Genomic_DNA"/>
</dbReference>
<protein>
    <submittedName>
        <fullName evidence="6">Uncharacterized protein</fullName>
    </submittedName>
</protein>
<dbReference type="GO" id="GO:0016559">
    <property type="term" value="P:peroxisome fission"/>
    <property type="evidence" value="ECO:0007669"/>
    <property type="project" value="InterPro"/>
</dbReference>
<dbReference type="AlphaFoldDB" id="A0A9P6EQ07"/>
<evidence type="ECO:0000256" key="2">
    <source>
        <dbReference type="ARBA" id="ARBA00023136"/>
    </source>
</evidence>
<name>A0A9P6EQ07_9AGAR</name>
<comment type="caution">
    <text evidence="6">The sequence shown here is derived from an EMBL/GenBank/DDBJ whole genome shotgun (WGS) entry which is preliminary data.</text>
</comment>
<reference evidence="6" key="1">
    <citation type="submission" date="2020-11" db="EMBL/GenBank/DDBJ databases">
        <authorList>
            <consortium name="DOE Joint Genome Institute"/>
            <person name="Ahrendt S."/>
            <person name="Riley R."/>
            <person name="Andreopoulos W."/>
            <person name="Labutti K."/>
            <person name="Pangilinan J."/>
            <person name="Ruiz-Duenas F.J."/>
            <person name="Barrasa J.M."/>
            <person name="Sanchez-Garcia M."/>
            <person name="Camarero S."/>
            <person name="Miyauchi S."/>
            <person name="Serrano A."/>
            <person name="Linde D."/>
            <person name="Babiker R."/>
            <person name="Drula E."/>
            <person name="Ayuso-Fernandez I."/>
            <person name="Pacheco R."/>
            <person name="Padilla G."/>
            <person name="Ferreira P."/>
            <person name="Barriuso J."/>
            <person name="Kellner H."/>
            <person name="Castanera R."/>
            <person name="Alfaro M."/>
            <person name="Ramirez L."/>
            <person name="Pisabarro A.G."/>
            <person name="Kuo A."/>
            <person name="Tritt A."/>
            <person name="Lipzen A."/>
            <person name="He G."/>
            <person name="Yan M."/>
            <person name="Ng V."/>
            <person name="Cullen D."/>
            <person name="Martin F."/>
            <person name="Rosso M.-N."/>
            <person name="Henrissat B."/>
            <person name="Hibbett D."/>
            <person name="Martinez A.T."/>
            <person name="Grigoriev I.V."/>
        </authorList>
    </citation>
    <scope>NUCLEOTIDE SEQUENCE</scope>
    <source>
        <strain evidence="6">CBS 506.95</strain>
    </source>
</reference>
<feature type="region of interest" description="Disordered" evidence="5">
    <location>
        <begin position="286"/>
        <end position="320"/>
    </location>
</feature>
<dbReference type="Proteomes" id="UP000807306">
    <property type="component" value="Unassembled WGS sequence"/>
</dbReference>
<dbReference type="OrthoDB" id="10005898at2759"/>
<dbReference type="Pfam" id="PF05648">
    <property type="entry name" value="PEX11"/>
    <property type="match status" value="1"/>
</dbReference>
<keyword evidence="7" id="KW-1185">Reference proteome</keyword>
<proteinExistence type="predicted"/>
<evidence type="ECO:0000256" key="5">
    <source>
        <dbReference type="SAM" id="MobiDB-lite"/>
    </source>
</evidence>
<comment type="subcellular location">
    <subcellularLocation>
        <location evidence="4">Peroxisome membrane</location>
    </subcellularLocation>
</comment>
<keyword evidence="3" id="KW-0576">Peroxisome</keyword>
<dbReference type="PANTHER" id="PTHR12652:SF25">
    <property type="entry name" value="MICROBODY (PEROXISOME) PROLIFERATION PROTEIN PEROXIN 11C (EUROFUNG)"/>
    <property type="match status" value="1"/>
</dbReference>
<dbReference type="GO" id="GO:0005778">
    <property type="term" value="C:peroxisomal membrane"/>
    <property type="evidence" value="ECO:0007669"/>
    <property type="project" value="UniProtKB-SubCell"/>
</dbReference>
<organism evidence="6 7">
    <name type="scientific">Crepidotus variabilis</name>
    <dbReference type="NCBI Taxonomy" id="179855"/>
    <lineage>
        <taxon>Eukaryota</taxon>
        <taxon>Fungi</taxon>
        <taxon>Dikarya</taxon>
        <taxon>Basidiomycota</taxon>
        <taxon>Agaricomycotina</taxon>
        <taxon>Agaricomycetes</taxon>
        <taxon>Agaricomycetidae</taxon>
        <taxon>Agaricales</taxon>
        <taxon>Agaricineae</taxon>
        <taxon>Crepidotaceae</taxon>
        <taxon>Crepidotus</taxon>
    </lineage>
</organism>